<dbReference type="OrthoDB" id="306887at2"/>
<dbReference type="AlphaFoldDB" id="A0A1C7I5W2"/>
<accession>A0A1C7I5W2</accession>
<dbReference type="Pfam" id="PF14470">
    <property type="entry name" value="bPH_3"/>
    <property type="match status" value="1"/>
</dbReference>
<dbReference type="KEGG" id="byl:A4V09_00560"/>
<dbReference type="RefSeq" id="WP_065540633.1">
    <property type="nucleotide sequence ID" value="NZ_CP015405.2"/>
</dbReference>
<dbReference type="STRING" id="1796616.A4V09_00560"/>
<dbReference type="EMBL" id="CP015405">
    <property type="protein sequence ID" value="ANU74398.1"/>
    <property type="molecule type" value="Genomic_DNA"/>
</dbReference>
<evidence type="ECO:0000313" key="3">
    <source>
        <dbReference type="Proteomes" id="UP000092574"/>
    </source>
</evidence>
<proteinExistence type="predicted"/>
<organism evidence="2 3">
    <name type="scientific">Blautia pseudococcoides</name>
    <dbReference type="NCBI Taxonomy" id="1796616"/>
    <lineage>
        <taxon>Bacteria</taxon>
        <taxon>Bacillati</taxon>
        <taxon>Bacillota</taxon>
        <taxon>Clostridia</taxon>
        <taxon>Lachnospirales</taxon>
        <taxon>Lachnospiraceae</taxon>
        <taxon>Blautia</taxon>
    </lineage>
</organism>
<gene>
    <name evidence="2" type="ORF">A4V09_00560</name>
</gene>
<reference evidence="2" key="1">
    <citation type="submission" date="2017-04" db="EMBL/GenBank/DDBJ databases">
        <title>Complete Genome Sequences of Twelve Strains of a Stable Defined Moderately Diverse Mouse Microbiota 2 (sDMDMm2).</title>
        <authorList>
            <person name="Uchimura Y."/>
            <person name="Wyss M."/>
            <person name="Brugiroux S."/>
            <person name="Limenitakis J.P."/>
            <person name="Stecher B."/>
            <person name="McCoy K.D."/>
            <person name="Macpherson A.J."/>
        </authorList>
    </citation>
    <scope>NUCLEOTIDE SEQUENCE</scope>
    <source>
        <strain evidence="2">YL58</strain>
    </source>
</reference>
<evidence type="ECO:0000313" key="2">
    <source>
        <dbReference type="EMBL" id="ANU74398.1"/>
    </source>
</evidence>
<sequence>MRSLEQILNDISKIPFHDTFGTKKEIRYLPSILDDNEAVLSFTSGFFDGNTWLIVLTHRRLIFLDKGMIYGLKQREIPLDHINSVGHKIGLLLGSIAIQDGASAIRIDNIQKQTIIPFIDALNRSIDNFKTGRNIRRESPSISAADEIKKYKLLLDEGTITEEEFKIKKRQLLEL</sequence>
<keyword evidence="3" id="KW-1185">Reference proteome</keyword>
<protein>
    <recommendedName>
        <fullName evidence="1">YokE-like PH domain-containing protein</fullName>
    </recommendedName>
</protein>
<evidence type="ECO:0000259" key="1">
    <source>
        <dbReference type="Pfam" id="PF14470"/>
    </source>
</evidence>
<dbReference type="Proteomes" id="UP000092574">
    <property type="component" value="Chromosome"/>
</dbReference>
<name>A0A1C7I5W2_9FIRM</name>
<dbReference type="InterPro" id="IPR039519">
    <property type="entry name" value="YokE-like_PH"/>
</dbReference>
<feature type="domain" description="YokE-like PH" evidence="1">
    <location>
        <begin position="33"/>
        <end position="123"/>
    </location>
</feature>